<evidence type="ECO:0000313" key="2">
    <source>
        <dbReference type="EMBL" id="WFD26242.1"/>
    </source>
</evidence>
<dbReference type="EMBL" id="CP119893">
    <property type="protein sequence ID" value="WFD26242.1"/>
    <property type="molecule type" value="Genomic_DNA"/>
</dbReference>
<feature type="transmembrane region" description="Helical" evidence="1">
    <location>
        <begin position="6"/>
        <end position="34"/>
    </location>
</feature>
<feature type="transmembrane region" description="Helical" evidence="1">
    <location>
        <begin position="101"/>
        <end position="118"/>
    </location>
</feature>
<keyword evidence="3" id="KW-1185">Reference proteome</keyword>
<gene>
    <name evidence="2" type="ORF">MNAN1_001219</name>
</gene>
<organism evidence="2 3">
    <name type="scientific">Malassezia nana</name>
    <dbReference type="NCBI Taxonomy" id="180528"/>
    <lineage>
        <taxon>Eukaryota</taxon>
        <taxon>Fungi</taxon>
        <taxon>Dikarya</taxon>
        <taxon>Basidiomycota</taxon>
        <taxon>Ustilaginomycotina</taxon>
        <taxon>Malasseziomycetes</taxon>
        <taxon>Malasseziales</taxon>
        <taxon>Malasseziaceae</taxon>
        <taxon>Malassezia</taxon>
    </lineage>
</organism>
<accession>A0AAF0J1R9</accession>
<reference evidence="2" key="1">
    <citation type="submission" date="2023-03" db="EMBL/GenBank/DDBJ databases">
        <title>Mating type loci evolution in Malassezia.</title>
        <authorList>
            <person name="Coelho M.A."/>
        </authorList>
    </citation>
    <scope>NUCLEOTIDE SEQUENCE</scope>
    <source>
        <strain evidence="2">CBS 9557</strain>
    </source>
</reference>
<keyword evidence="1" id="KW-1133">Transmembrane helix</keyword>
<dbReference type="AlphaFoldDB" id="A0AAF0J1R9"/>
<dbReference type="Proteomes" id="UP001213623">
    <property type="component" value="Chromosome 2"/>
</dbReference>
<keyword evidence="1" id="KW-0812">Transmembrane</keyword>
<evidence type="ECO:0000256" key="1">
    <source>
        <dbReference type="SAM" id="Phobius"/>
    </source>
</evidence>
<keyword evidence="1" id="KW-0472">Membrane</keyword>
<sequence>MPGPSVLALYTGVLAAGAGAGLVYAMALGLLHVSQWMETYPARARAVGLAYSLTHLGLVIPVLAWTGHVSFSACLLCWASTLYSTVSMAHARWPLQRPKAVWRYTLGLAVPLVSHAVLTRMYRDAQHAWIRCKWWP</sequence>
<name>A0AAF0J1R9_9BASI</name>
<evidence type="ECO:0000313" key="3">
    <source>
        <dbReference type="Proteomes" id="UP001213623"/>
    </source>
</evidence>
<proteinExistence type="predicted"/>
<protein>
    <submittedName>
        <fullName evidence="2">Uncharacterized protein</fullName>
    </submittedName>
</protein>